<proteinExistence type="predicted"/>
<comment type="caution">
    <text evidence="2">The sequence shown here is derived from an EMBL/GenBank/DDBJ whole genome shotgun (WGS) entry which is preliminary data.</text>
</comment>
<keyword evidence="3" id="KW-1185">Reference proteome</keyword>
<gene>
    <name evidence="2" type="ORF">KUF71_010693</name>
</gene>
<reference evidence="2" key="2">
    <citation type="journal article" date="2023" name="BMC Genomics">
        <title>Pest status, molecular evolution, and epigenetic factors derived from the genome assembly of Frankliniella fusca, a thysanopteran phytovirus vector.</title>
        <authorList>
            <person name="Catto M.A."/>
            <person name="Labadie P.E."/>
            <person name="Jacobson A.L."/>
            <person name="Kennedy G.G."/>
            <person name="Srinivasan R."/>
            <person name="Hunt B.G."/>
        </authorList>
    </citation>
    <scope>NUCLEOTIDE SEQUENCE</scope>
    <source>
        <strain evidence="2">PL_HMW_Pooled</strain>
    </source>
</reference>
<accession>A0AAE1HHL2</accession>
<dbReference type="Proteomes" id="UP001219518">
    <property type="component" value="Unassembled WGS sequence"/>
</dbReference>
<evidence type="ECO:0000313" key="3">
    <source>
        <dbReference type="Proteomes" id="UP001219518"/>
    </source>
</evidence>
<evidence type="ECO:0000313" key="2">
    <source>
        <dbReference type="EMBL" id="KAK3921521.1"/>
    </source>
</evidence>
<evidence type="ECO:0000256" key="1">
    <source>
        <dbReference type="SAM" id="SignalP"/>
    </source>
</evidence>
<feature type="signal peptide" evidence="1">
    <location>
        <begin position="1"/>
        <end position="23"/>
    </location>
</feature>
<feature type="chain" id="PRO_5042289711" evidence="1">
    <location>
        <begin position="24"/>
        <end position="174"/>
    </location>
</feature>
<reference evidence="2" key="1">
    <citation type="submission" date="2021-07" db="EMBL/GenBank/DDBJ databases">
        <authorList>
            <person name="Catto M.A."/>
            <person name="Jacobson A."/>
            <person name="Kennedy G."/>
            <person name="Labadie P."/>
            <person name="Hunt B.G."/>
            <person name="Srinivasan R."/>
        </authorList>
    </citation>
    <scope>NUCLEOTIDE SEQUENCE</scope>
    <source>
        <strain evidence="2">PL_HMW_Pooled</strain>
        <tissue evidence="2">Head</tissue>
    </source>
</reference>
<dbReference type="AlphaFoldDB" id="A0AAE1HHL2"/>
<name>A0AAE1HHL2_9NEOP</name>
<protein>
    <submittedName>
        <fullName evidence="2">Uncharacterized protein</fullName>
    </submittedName>
</protein>
<dbReference type="EMBL" id="JAHWGI010001035">
    <property type="protein sequence ID" value="KAK3921521.1"/>
    <property type="molecule type" value="Genomic_DNA"/>
</dbReference>
<sequence>MGVKLFTFCCAFVALCLLSEVMGARKPPGLPKPKTTSMTAAQEQALLQSCIRNAVKRKERTPHGKNFVLCFKDNYFSLKIKPSIGSVLTSMKQCSRPGGFESGKAARLMEQISIAFDDMMAGCAVRLRCPKLARKARSLNSVRSAPSLASSHLSPRLQAGIKFCRKCSIFAVRC</sequence>
<organism evidence="2 3">
    <name type="scientific">Frankliniella fusca</name>
    <dbReference type="NCBI Taxonomy" id="407009"/>
    <lineage>
        <taxon>Eukaryota</taxon>
        <taxon>Metazoa</taxon>
        <taxon>Ecdysozoa</taxon>
        <taxon>Arthropoda</taxon>
        <taxon>Hexapoda</taxon>
        <taxon>Insecta</taxon>
        <taxon>Pterygota</taxon>
        <taxon>Neoptera</taxon>
        <taxon>Paraneoptera</taxon>
        <taxon>Thysanoptera</taxon>
        <taxon>Terebrantia</taxon>
        <taxon>Thripoidea</taxon>
        <taxon>Thripidae</taxon>
        <taxon>Frankliniella</taxon>
    </lineage>
</organism>
<keyword evidence="1" id="KW-0732">Signal</keyword>